<proteinExistence type="inferred from homology"/>
<dbReference type="PANTHER" id="PTHR12733">
    <property type="entry name" value="MITOCHONDRIAL ATP SYNTHASE B CHAIN"/>
    <property type="match status" value="1"/>
</dbReference>
<dbReference type="SUPFAM" id="SSF161060">
    <property type="entry name" value="ATP synthase B chain-like"/>
    <property type="match status" value="1"/>
</dbReference>
<dbReference type="Gene3D" id="1.20.5.2210">
    <property type="match status" value="1"/>
</dbReference>
<evidence type="ECO:0000256" key="5">
    <source>
        <dbReference type="ARBA" id="ARBA00022792"/>
    </source>
</evidence>
<evidence type="ECO:0000313" key="10">
    <source>
        <dbReference type="EMBL" id="VDI63226.1"/>
    </source>
</evidence>
<name>A0A8B6GFA2_MYTGA</name>
<keyword evidence="4 9" id="KW-0375">Hydrogen ion transport</keyword>
<keyword evidence="3 9" id="KW-0138">CF(0)</keyword>
<evidence type="ECO:0000256" key="2">
    <source>
        <dbReference type="ARBA" id="ARBA00022448"/>
    </source>
</evidence>
<comment type="subcellular location">
    <subcellularLocation>
        <location evidence="9">Mitochondrion</location>
    </subcellularLocation>
    <subcellularLocation>
        <location evidence="9">Mitochondrion inner membrane</location>
    </subcellularLocation>
</comment>
<dbReference type="InterPro" id="IPR013837">
    <property type="entry name" value="ATP_synth_F0_suB"/>
</dbReference>
<comment type="function">
    <text evidence="9">Subunit b, of the mitochondrial membrane ATP synthase complex (F(1)F(0) ATP synthase or Complex V) that produces ATP from ADP in the presence of a proton gradient across the membrane which is generated by electron transport complexes of the respiratory chain. ATP synthase complex consist of a soluble F(1) head domain - the catalytic core - and a membrane F(1) domain - the membrane proton channel. These two domains are linked by a central stalk rotating inside the F(1) region and a stationary peripheral stalk. During catalysis, ATP synthesis in the catalytic domain of F(1) is coupled via a rotary mechanism of the central stalk subunits to proton translocation. In vivo, can only synthesize ATP although its ATP hydrolase activity can be activated artificially in vitro. Part of the complex F(0) domain. Part of the complex F(0) domain and the peripheric stalk, which acts as a stator to hold the catalytic alpha(3)beta(3) subcomplex and subunit a/ATP6 static relative to the rotary elements.</text>
</comment>
<evidence type="ECO:0000256" key="6">
    <source>
        <dbReference type="ARBA" id="ARBA00023065"/>
    </source>
</evidence>
<dbReference type="GO" id="GO:0046933">
    <property type="term" value="F:proton-transporting ATP synthase activity, rotational mechanism"/>
    <property type="evidence" value="ECO:0007669"/>
    <property type="project" value="TreeGrafter"/>
</dbReference>
<keyword evidence="7 9" id="KW-0496">Mitochondrion</keyword>
<dbReference type="PANTHER" id="PTHR12733:SF3">
    <property type="entry name" value="ATP SYNTHASE F(0) COMPLEX SUBUNIT B1, MITOCHONDRIAL"/>
    <property type="match status" value="1"/>
</dbReference>
<accession>A0A8B6GFA2</accession>
<evidence type="ECO:0000256" key="8">
    <source>
        <dbReference type="ARBA" id="ARBA00023136"/>
    </source>
</evidence>
<dbReference type="Pfam" id="PF05405">
    <property type="entry name" value="Mt_ATP-synt_B"/>
    <property type="match status" value="1"/>
</dbReference>
<comment type="similarity">
    <text evidence="1 9">Belongs to the eukaryotic ATPase B chain family.</text>
</comment>
<sequence length="288" mass="32851">MLSRLALKSGSVGRFCGLQRCLPQITARPSSSTPAVGGDKPLPVLPQHQAMIEDMVRWTQANEVFYGKDRDTVNFPILKMSPEKPKMRFLVIPQEWFDALYTRTGVTGPYLLTYGLAATLVSKEIFIVDHVFADLMMLTPPVLLATYFWGPKVGTWFQKRIDKENHLIYEKPIADTKTSCTKQMAKLETAKEALDATKDFVHAQKEYVLLQLEASYRERLNKVYTEVKKRLDFKMEVQNAQRRFEQEHMVNWITSNVVKSITPKEEEKSIADCIATLKKISQAQSATA</sequence>
<keyword evidence="2 9" id="KW-0813">Transport</keyword>
<evidence type="ECO:0000256" key="1">
    <source>
        <dbReference type="ARBA" id="ARBA00007479"/>
    </source>
</evidence>
<comment type="subunit">
    <text evidence="9">F-type ATPases have 2 components, CF(1) - the catalytic core - and CF(0) - the membrane proton channel. CF(1) and CF(0) have multiple subunits.</text>
</comment>
<keyword evidence="11" id="KW-1185">Reference proteome</keyword>
<gene>
    <name evidence="10" type="ORF">MGAL_10B016461</name>
</gene>
<evidence type="ECO:0000256" key="3">
    <source>
        <dbReference type="ARBA" id="ARBA00022547"/>
    </source>
</evidence>
<evidence type="ECO:0000256" key="4">
    <source>
        <dbReference type="ARBA" id="ARBA00022781"/>
    </source>
</evidence>
<protein>
    <recommendedName>
        <fullName evidence="9">ATP synthase subunit b</fullName>
    </recommendedName>
</protein>
<evidence type="ECO:0000313" key="11">
    <source>
        <dbReference type="Proteomes" id="UP000596742"/>
    </source>
</evidence>
<comment type="caution">
    <text evidence="10">The sequence shown here is derived from an EMBL/GenBank/DDBJ whole genome shotgun (WGS) entry which is preliminary data.</text>
</comment>
<reference evidence="10" key="1">
    <citation type="submission" date="2018-11" db="EMBL/GenBank/DDBJ databases">
        <authorList>
            <person name="Alioto T."/>
            <person name="Alioto T."/>
        </authorList>
    </citation>
    <scope>NUCLEOTIDE SEQUENCE</scope>
</reference>
<evidence type="ECO:0000256" key="7">
    <source>
        <dbReference type="ARBA" id="ARBA00023128"/>
    </source>
</evidence>
<dbReference type="GO" id="GO:0005743">
    <property type="term" value="C:mitochondrial inner membrane"/>
    <property type="evidence" value="ECO:0007669"/>
    <property type="project" value="UniProtKB-SubCell"/>
</dbReference>
<organism evidence="10 11">
    <name type="scientific">Mytilus galloprovincialis</name>
    <name type="common">Mediterranean mussel</name>
    <dbReference type="NCBI Taxonomy" id="29158"/>
    <lineage>
        <taxon>Eukaryota</taxon>
        <taxon>Metazoa</taxon>
        <taxon>Spiralia</taxon>
        <taxon>Lophotrochozoa</taxon>
        <taxon>Mollusca</taxon>
        <taxon>Bivalvia</taxon>
        <taxon>Autobranchia</taxon>
        <taxon>Pteriomorphia</taxon>
        <taxon>Mytilida</taxon>
        <taxon>Mytiloidea</taxon>
        <taxon>Mytilidae</taxon>
        <taxon>Mytilinae</taxon>
        <taxon>Mytilus</taxon>
    </lineage>
</organism>
<keyword evidence="8 9" id="KW-0472">Membrane</keyword>
<dbReference type="Proteomes" id="UP000596742">
    <property type="component" value="Unassembled WGS sequence"/>
</dbReference>
<dbReference type="AlphaFoldDB" id="A0A8B6GFA2"/>
<dbReference type="OrthoDB" id="67388at2759"/>
<keyword evidence="5 9" id="KW-0999">Mitochondrion inner membrane</keyword>
<evidence type="ECO:0000256" key="9">
    <source>
        <dbReference type="RuleBase" id="RU368017"/>
    </source>
</evidence>
<dbReference type="GO" id="GO:0045259">
    <property type="term" value="C:proton-transporting ATP synthase complex"/>
    <property type="evidence" value="ECO:0007669"/>
    <property type="project" value="UniProtKB-KW"/>
</dbReference>
<keyword evidence="6 9" id="KW-0406">Ion transport</keyword>
<dbReference type="EMBL" id="UYJE01008364">
    <property type="protein sequence ID" value="VDI63226.1"/>
    <property type="molecule type" value="Genomic_DNA"/>
</dbReference>
<dbReference type="InterPro" id="IPR008688">
    <property type="entry name" value="ATP_synth_Bsub_B/MI25"/>
</dbReference>